<dbReference type="Proteomes" id="UP000182409">
    <property type="component" value="Unassembled WGS sequence"/>
</dbReference>
<keyword evidence="7 8" id="KW-0472">Membrane</keyword>
<feature type="transmembrane region" description="Helical" evidence="8">
    <location>
        <begin position="91"/>
        <end position="112"/>
    </location>
</feature>
<sequence>MTRTTIVRPADVSLRSAVRLALLFSAIKLLIHIAATLWQRHIGVGYFRDEFYYLMCGRHLAWGYVDHGPIVALQARFAETVFGHSLLGIRILSAGAGAMRVFLTGMLCWSLGGRRSAQALAMAAVTCVPLFLGIDGFLSMNSFESMFWMPCLLALIMILRDEAEGTDRRWMWWSLLGVSAGIGLLNKPSMLFFLVSLGIALLLTPQRRVLFTRQAAYGVALLTVIALPNVFWQLHNHWPTLEFLHNGRVEGKNIALSPPAFLLNQLVVIGPWTALVWIPGLVHLLRRADRRWLGLTFLILLVVMIALGAKDYYFAPVYPILFAAGGVAWQARFAKRETVQRDSGLAFIGAIATMFVFSAIVFPSAAPVLRPQAYWRFAKTLHLPDTETENAERAALPQFFADRYGWQENVDEVTRIVNSLSPEDRAKVGIFCGNYGEAASLEWLGHGLPTVISEHNTYWLWGTRGLDGELMIIDRKTSVEKLRKYYEEVQVVGHVDNPLSMPYERHDIYLARHRKMPLAPDWAESKFYF</sequence>
<evidence type="ECO:0000256" key="1">
    <source>
        <dbReference type="ARBA" id="ARBA00004651"/>
    </source>
</evidence>
<dbReference type="InterPro" id="IPR050297">
    <property type="entry name" value="LipidA_mod_glycosyltrf_83"/>
</dbReference>
<feature type="transmembrane region" description="Helical" evidence="8">
    <location>
        <begin position="172"/>
        <end position="203"/>
    </location>
</feature>
<evidence type="ECO:0000256" key="5">
    <source>
        <dbReference type="ARBA" id="ARBA00022692"/>
    </source>
</evidence>
<evidence type="ECO:0000256" key="4">
    <source>
        <dbReference type="ARBA" id="ARBA00022679"/>
    </source>
</evidence>
<proteinExistence type="predicted"/>
<evidence type="ECO:0000256" key="7">
    <source>
        <dbReference type="ARBA" id="ARBA00023136"/>
    </source>
</evidence>
<comment type="subcellular location">
    <subcellularLocation>
        <location evidence="1">Cell membrane</location>
        <topology evidence="1">Multi-pass membrane protein</topology>
    </subcellularLocation>
</comment>
<evidence type="ECO:0000313" key="10">
    <source>
        <dbReference type="EMBL" id="SEC54227.1"/>
    </source>
</evidence>
<keyword evidence="6 8" id="KW-1133">Transmembrane helix</keyword>
<dbReference type="GO" id="GO:0016763">
    <property type="term" value="F:pentosyltransferase activity"/>
    <property type="evidence" value="ECO:0007669"/>
    <property type="project" value="TreeGrafter"/>
</dbReference>
<keyword evidence="2" id="KW-1003">Cell membrane</keyword>
<name>A0A1H4TD07_9BACT</name>
<gene>
    <name evidence="10" type="ORF">SAMN05443244_3717</name>
</gene>
<evidence type="ECO:0000256" key="3">
    <source>
        <dbReference type="ARBA" id="ARBA00022676"/>
    </source>
</evidence>
<feature type="transmembrane region" description="Helical" evidence="8">
    <location>
        <begin position="292"/>
        <end position="309"/>
    </location>
</feature>
<evidence type="ECO:0000313" key="11">
    <source>
        <dbReference type="Proteomes" id="UP000182409"/>
    </source>
</evidence>
<feature type="transmembrane region" description="Helical" evidence="8">
    <location>
        <begin position="315"/>
        <end position="333"/>
    </location>
</feature>
<keyword evidence="4 10" id="KW-0808">Transferase</keyword>
<feature type="transmembrane region" description="Helical" evidence="8">
    <location>
        <begin position="266"/>
        <end position="285"/>
    </location>
</feature>
<feature type="transmembrane region" description="Helical" evidence="8">
    <location>
        <begin position="118"/>
        <end position="138"/>
    </location>
</feature>
<dbReference type="AlphaFoldDB" id="A0A1H4TD07"/>
<dbReference type="InterPro" id="IPR038731">
    <property type="entry name" value="RgtA/B/C-like"/>
</dbReference>
<evidence type="ECO:0000259" key="9">
    <source>
        <dbReference type="Pfam" id="PF13231"/>
    </source>
</evidence>
<keyword evidence="3" id="KW-0328">Glycosyltransferase</keyword>
<dbReference type="PANTHER" id="PTHR33908">
    <property type="entry name" value="MANNOSYLTRANSFERASE YKCB-RELATED"/>
    <property type="match status" value="1"/>
</dbReference>
<feature type="transmembrane region" description="Helical" evidence="8">
    <location>
        <begin position="215"/>
        <end position="234"/>
    </location>
</feature>
<keyword evidence="5 8" id="KW-0812">Transmembrane</keyword>
<dbReference type="GO" id="GO:0009103">
    <property type="term" value="P:lipopolysaccharide biosynthetic process"/>
    <property type="evidence" value="ECO:0007669"/>
    <property type="project" value="UniProtKB-ARBA"/>
</dbReference>
<evidence type="ECO:0000256" key="8">
    <source>
        <dbReference type="SAM" id="Phobius"/>
    </source>
</evidence>
<dbReference type="EMBL" id="FNSD01000001">
    <property type="protein sequence ID" value="SEC54227.1"/>
    <property type="molecule type" value="Genomic_DNA"/>
</dbReference>
<organism evidence="10 11">
    <name type="scientific">Terriglobus roseus</name>
    <dbReference type="NCBI Taxonomy" id="392734"/>
    <lineage>
        <taxon>Bacteria</taxon>
        <taxon>Pseudomonadati</taxon>
        <taxon>Acidobacteriota</taxon>
        <taxon>Terriglobia</taxon>
        <taxon>Terriglobales</taxon>
        <taxon>Acidobacteriaceae</taxon>
        <taxon>Terriglobus</taxon>
    </lineage>
</organism>
<reference evidence="10 11" key="1">
    <citation type="submission" date="2016-10" db="EMBL/GenBank/DDBJ databases">
        <authorList>
            <person name="de Groot N.N."/>
        </authorList>
    </citation>
    <scope>NUCLEOTIDE SEQUENCE [LARGE SCALE GENOMIC DNA]</scope>
    <source>
        <strain evidence="10 11">AB35.6</strain>
    </source>
</reference>
<dbReference type="OrthoDB" id="9811222at2"/>
<dbReference type="RefSeq" id="WP_074655433.1">
    <property type="nucleotide sequence ID" value="NZ_FNSD01000001.1"/>
</dbReference>
<protein>
    <submittedName>
        <fullName evidence="10">4-amino-4-deoxy-L-arabinose transferase</fullName>
    </submittedName>
</protein>
<evidence type="ECO:0000256" key="6">
    <source>
        <dbReference type="ARBA" id="ARBA00022989"/>
    </source>
</evidence>
<feature type="transmembrane region" description="Helical" evidence="8">
    <location>
        <begin position="345"/>
        <end position="366"/>
    </location>
</feature>
<evidence type="ECO:0000256" key="2">
    <source>
        <dbReference type="ARBA" id="ARBA00022475"/>
    </source>
</evidence>
<accession>A0A1H4TD07</accession>
<dbReference type="Pfam" id="PF13231">
    <property type="entry name" value="PMT_2"/>
    <property type="match status" value="1"/>
</dbReference>
<feature type="domain" description="Glycosyltransferase RgtA/B/C/D-like" evidence="9">
    <location>
        <begin position="66"/>
        <end position="232"/>
    </location>
</feature>
<dbReference type="PANTHER" id="PTHR33908:SF11">
    <property type="entry name" value="MEMBRANE PROTEIN"/>
    <property type="match status" value="1"/>
</dbReference>
<feature type="transmembrane region" description="Helical" evidence="8">
    <location>
        <begin position="20"/>
        <end position="38"/>
    </location>
</feature>
<dbReference type="GO" id="GO:0005886">
    <property type="term" value="C:plasma membrane"/>
    <property type="evidence" value="ECO:0007669"/>
    <property type="project" value="UniProtKB-SubCell"/>
</dbReference>